<keyword evidence="5 8" id="KW-1133">Transmembrane helix</keyword>
<dbReference type="EMBL" id="CP136890">
    <property type="protein sequence ID" value="WOK94773.1"/>
    <property type="molecule type" value="Genomic_DNA"/>
</dbReference>
<protein>
    <submittedName>
        <fullName evidence="9">Aquaporin TIP3-1-like</fullName>
    </submittedName>
</protein>
<evidence type="ECO:0000256" key="2">
    <source>
        <dbReference type="ARBA" id="ARBA00022554"/>
    </source>
</evidence>
<dbReference type="InterPro" id="IPR000425">
    <property type="entry name" value="MIP"/>
</dbReference>
<keyword evidence="4" id="KW-0677">Repeat</keyword>
<evidence type="ECO:0000256" key="5">
    <source>
        <dbReference type="ARBA" id="ARBA00022989"/>
    </source>
</evidence>
<name>A0AAQ3JR77_9LILI</name>
<comment type="similarity">
    <text evidence="7">Belongs to the MIP/aquaporin (TC 1.A.8) family. TIP (TC 1.A.8.10) subfamily.</text>
</comment>
<dbReference type="Pfam" id="PF00230">
    <property type="entry name" value="MIP"/>
    <property type="match status" value="1"/>
</dbReference>
<accession>A0AAQ3JR77</accession>
<evidence type="ECO:0000313" key="10">
    <source>
        <dbReference type="Proteomes" id="UP001327560"/>
    </source>
</evidence>
<comment type="subcellular location">
    <subcellularLocation>
        <location evidence="1">Vacuole membrane</location>
        <topology evidence="1">Multi-pass membrane protein</topology>
    </subcellularLocation>
</comment>
<evidence type="ECO:0000256" key="3">
    <source>
        <dbReference type="ARBA" id="ARBA00022692"/>
    </source>
</evidence>
<dbReference type="InterPro" id="IPR034294">
    <property type="entry name" value="Aquaporin_transptr"/>
</dbReference>
<gene>
    <name evidence="9" type="ORF">Cni_G03478</name>
</gene>
<evidence type="ECO:0000313" key="9">
    <source>
        <dbReference type="EMBL" id="WOK94773.1"/>
    </source>
</evidence>
<reference evidence="9 10" key="1">
    <citation type="submission" date="2023-10" db="EMBL/GenBank/DDBJ databases">
        <title>Chromosome-scale genome assembly provides insights into flower coloration mechanisms of Canna indica.</title>
        <authorList>
            <person name="Li C."/>
        </authorList>
    </citation>
    <scope>NUCLEOTIDE SEQUENCE [LARGE SCALE GENOMIC DNA]</scope>
    <source>
        <tissue evidence="9">Flower</tissue>
    </source>
</reference>
<keyword evidence="6 8" id="KW-0472">Membrane</keyword>
<evidence type="ECO:0000256" key="1">
    <source>
        <dbReference type="ARBA" id="ARBA00004128"/>
    </source>
</evidence>
<dbReference type="GO" id="GO:0015250">
    <property type="term" value="F:water channel activity"/>
    <property type="evidence" value="ECO:0007669"/>
    <property type="project" value="TreeGrafter"/>
</dbReference>
<feature type="transmembrane region" description="Helical" evidence="8">
    <location>
        <begin position="20"/>
        <end position="39"/>
    </location>
</feature>
<sequence>MNFSLVYTVYATAINAKRSHLGTIVPLAIGFIVGANILVGGSFDGATMNPTRAFEPMMVGWGGVATGCTRWAP</sequence>
<keyword evidence="3 8" id="KW-0812">Transmembrane</keyword>
<evidence type="ECO:0000256" key="7">
    <source>
        <dbReference type="ARBA" id="ARBA00038477"/>
    </source>
</evidence>
<dbReference type="GO" id="GO:0005774">
    <property type="term" value="C:vacuolar membrane"/>
    <property type="evidence" value="ECO:0007669"/>
    <property type="project" value="UniProtKB-SubCell"/>
</dbReference>
<organism evidence="9 10">
    <name type="scientific">Canna indica</name>
    <name type="common">Indian-shot</name>
    <dbReference type="NCBI Taxonomy" id="4628"/>
    <lineage>
        <taxon>Eukaryota</taxon>
        <taxon>Viridiplantae</taxon>
        <taxon>Streptophyta</taxon>
        <taxon>Embryophyta</taxon>
        <taxon>Tracheophyta</taxon>
        <taxon>Spermatophyta</taxon>
        <taxon>Magnoliopsida</taxon>
        <taxon>Liliopsida</taxon>
        <taxon>Zingiberales</taxon>
        <taxon>Cannaceae</taxon>
        <taxon>Canna</taxon>
    </lineage>
</organism>
<dbReference type="AlphaFoldDB" id="A0AAQ3JR77"/>
<dbReference type="InterPro" id="IPR023271">
    <property type="entry name" value="Aquaporin-like"/>
</dbReference>
<evidence type="ECO:0000256" key="8">
    <source>
        <dbReference type="SAM" id="Phobius"/>
    </source>
</evidence>
<dbReference type="SUPFAM" id="SSF81338">
    <property type="entry name" value="Aquaporin-like"/>
    <property type="match status" value="1"/>
</dbReference>
<keyword evidence="2" id="KW-0926">Vacuole</keyword>
<dbReference type="Gene3D" id="1.20.1080.10">
    <property type="entry name" value="Glycerol uptake facilitator protein"/>
    <property type="match status" value="1"/>
</dbReference>
<keyword evidence="10" id="KW-1185">Reference proteome</keyword>
<evidence type="ECO:0000256" key="4">
    <source>
        <dbReference type="ARBA" id="ARBA00022737"/>
    </source>
</evidence>
<evidence type="ECO:0000256" key="6">
    <source>
        <dbReference type="ARBA" id="ARBA00023136"/>
    </source>
</evidence>
<dbReference type="Proteomes" id="UP001327560">
    <property type="component" value="Chromosome 1"/>
</dbReference>
<dbReference type="PANTHER" id="PTHR45665">
    <property type="entry name" value="AQUAPORIN-8"/>
    <property type="match status" value="1"/>
</dbReference>
<dbReference type="PANTHER" id="PTHR45665:SF23">
    <property type="entry name" value="AQUAPORIN TIP3-2-RELATED"/>
    <property type="match status" value="1"/>
</dbReference>
<proteinExistence type="inferred from homology"/>